<evidence type="ECO:0000313" key="2">
    <source>
        <dbReference type="Proteomes" id="UP000261704"/>
    </source>
</evidence>
<keyword evidence="2" id="KW-1185">Reference proteome</keyword>
<dbReference type="AlphaFoldDB" id="A0A347UID5"/>
<proteinExistence type="predicted"/>
<organism evidence="1 2">
    <name type="scientific">Profundibacter amoris</name>
    <dbReference type="NCBI Taxonomy" id="2171755"/>
    <lineage>
        <taxon>Bacteria</taxon>
        <taxon>Pseudomonadati</taxon>
        <taxon>Pseudomonadota</taxon>
        <taxon>Alphaproteobacteria</taxon>
        <taxon>Rhodobacterales</taxon>
        <taxon>Paracoccaceae</taxon>
        <taxon>Profundibacter</taxon>
    </lineage>
</organism>
<reference evidence="1 2" key="1">
    <citation type="submission" date="2018-09" db="EMBL/GenBank/DDBJ databases">
        <title>Profundibacter amoris BAR1 gen. nov., sp. nov., a new member of the Roseobacter clade isolated at Lokis Castle Vent Field on the Arctic Mid-Oceanic Ridge.</title>
        <authorList>
            <person name="Le Moine Bauer S."/>
            <person name="Sjoeberg A.G."/>
            <person name="L'Haridon S."/>
            <person name="Stokke R."/>
            <person name="Roalkvam I."/>
            <person name="Steen I.H."/>
            <person name="Dahle H."/>
        </authorList>
    </citation>
    <scope>NUCLEOTIDE SEQUENCE [LARGE SCALE GENOMIC DNA]</scope>
    <source>
        <strain evidence="1 2">BAR1</strain>
    </source>
</reference>
<evidence type="ECO:0000313" key="1">
    <source>
        <dbReference type="EMBL" id="AXX98613.1"/>
    </source>
</evidence>
<name>A0A347UID5_9RHOB</name>
<dbReference type="KEGG" id="pamo:BAR1_12180"/>
<sequence>MDIDRIISRLPQDSLKTLKDRCTNVDRVLARDPENVDAQRLGLAIKAELTGRKLDNRKKVGSLWWEPHNRDVPEFFAFETADSAIPVAVIFKSDTHTAIRKDVYSVRIGDRELAERFANVATARQAGSEAWDNGIRP</sequence>
<dbReference type="OrthoDB" id="7875864at2"/>
<dbReference type="RefSeq" id="WP_118943268.1">
    <property type="nucleotide sequence ID" value="NZ_CP032125.1"/>
</dbReference>
<dbReference type="EMBL" id="CP032125">
    <property type="protein sequence ID" value="AXX98613.1"/>
    <property type="molecule type" value="Genomic_DNA"/>
</dbReference>
<protein>
    <submittedName>
        <fullName evidence="1">Uncharacterized protein</fullName>
    </submittedName>
</protein>
<dbReference type="Proteomes" id="UP000261704">
    <property type="component" value="Chromosome"/>
</dbReference>
<accession>A0A347UID5</accession>
<gene>
    <name evidence="1" type="ORF">BAR1_12180</name>
</gene>